<dbReference type="OrthoDB" id="9804543at2"/>
<dbReference type="Proteomes" id="UP000071778">
    <property type="component" value="Chromosome"/>
</dbReference>
<feature type="domain" description="HTH araC/xylS-type" evidence="6">
    <location>
        <begin position="163"/>
        <end position="260"/>
    </location>
</feature>
<dbReference type="SMART" id="SM00342">
    <property type="entry name" value="HTH_ARAC"/>
    <property type="match status" value="1"/>
</dbReference>
<dbReference type="InterPro" id="IPR009057">
    <property type="entry name" value="Homeodomain-like_sf"/>
</dbReference>
<gene>
    <name evidence="7" type="ORF">CAter282_0737</name>
</gene>
<dbReference type="PROSITE" id="PS01124">
    <property type="entry name" value="HTH_ARAC_FAMILY_2"/>
    <property type="match status" value="1"/>
</dbReference>
<evidence type="ECO:0000256" key="2">
    <source>
        <dbReference type="ARBA" id="ARBA00023015"/>
    </source>
</evidence>
<sequence>MPAQILTHTRIDLLDVVPDAAHPVRVRARNLEAAELLHAHSHPWGQVTYAAEGVLRVSVGNSTWIVPPLRAIWIPPLVEHEIATMEKSQLRALYVHSDLAPFDGRQCIVLEVSTLLRELIAALSQVNEDSQRETLISQLILNELAEAKTQAIRIALPTEKRLHAICQALIETPDSNTTLADWAQQVGASERTLARLFERDLGMTFGQWRQQIRLAHAAPMIARGMPLSLVATELGYASQSAFSAMFRKTFGQSPSTFFAPKKN</sequence>
<keyword evidence="3" id="KW-0238">DNA-binding</keyword>
<reference evidence="7 8" key="1">
    <citation type="submission" date="2015-11" db="EMBL/GenBank/DDBJ databases">
        <title>Exploring the genomic traits of fungus-feeding bacterial genus Collimonas.</title>
        <authorList>
            <person name="Song C."/>
            <person name="Schmidt R."/>
            <person name="de Jager V."/>
            <person name="Krzyzanowska D."/>
            <person name="Jongedijk E."/>
            <person name="Cankar K."/>
            <person name="Beekwilder J."/>
            <person name="van Veen A."/>
            <person name="de Boer W."/>
            <person name="van Veen J.A."/>
            <person name="Garbeva P."/>
        </authorList>
    </citation>
    <scope>NUCLEOTIDE SEQUENCE [LARGE SCALE GENOMIC DNA]</scope>
    <source>
        <strain evidence="7 8">Ter282</strain>
    </source>
</reference>
<dbReference type="Gene3D" id="2.60.120.10">
    <property type="entry name" value="Jelly Rolls"/>
    <property type="match status" value="1"/>
</dbReference>
<dbReference type="Pfam" id="PF12833">
    <property type="entry name" value="HTH_18"/>
    <property type="match status" value="1"/>
</dbReference>
<protein>
    <submittedName>
        <fullName evidence="7">Cupin domain protein</fullName>
    </submittedName>
</protein>
<proteinExistence type="predicted"/>
<dbReference type="GO" id="GO:0043565">
    <property type="term" value="F:sequence-specific DNA binding"/>
    <property type="evidence" value="ECO:0007669"/>
    <property type="project" value="InterPro"/>
</dbReference>
<dbReference type="AlphaFoldDB" id="A0A127PM10"/>
<dbReference type="InterPro" id="IPR020449">
    <property type="entry name" value="Tscrpt_reg_AraC-type_HTH"/>
</dbReference>
<keyword evidence="2" id="KW-0805">Transcription regulation</keyword>
<keyword evidence="1" id="KW-0678">Repressor</keyword>
<dbReference type="InterPro" id="IPR014710">
    <property type="entry name" value="RmlC-like_jellyroll"/>
</dbReference>
<dbReference type="SUPFAM" id="SSF46689">
    <property type="entry name" value="Homeodomain-like"/>
    <property type="match status" value="1"/>
</dbReference>
<evidence type="ECO:0000259" key="6">
    <source>
        <dbReference type="PROSITE" id="PS01124"/>
    </source>
</evidence>
<keyword evidence="5" id="KW-0804">Transcription</keyword>
<dbReference type="PRINTS" id="PR00032">
    <property type="entry name" value="HTHARAC"/>
</dbReference>
<dbReference type="RefSeq" id="WP_061532296.1">
    <property type="nucleotide sequence ID" value="NZ_CP013233.1"/>
</dbReference>
<dbReference type="FunFam" id="1.10.10.60:FF:000132">
    <property type="entry name" value="AraC family transcriptional regulator"/>
    <property type="match status" value="1"/>
</dbReference>
<dbReference type="GO" id="GO:0003700">
    <property type="term" value="F:DNA-binding transcription factor activity"/>
    <property type="evidence" value="ECO:0007669"/>
    <property type="project" value="InterPro"/>
</dbReference>
<dbReference type="Pfam" id="PF02311">
    <property type="entry name" value="AraC_binding"/>
    <property type="match status" value="1"/>
</dbReference>
<organism evidence="7 8">
    <name type="scientific">Collimonas arenae</name>
    <dbReference type="NCBI Taxonomy" id="279058"/>
    <lineage>
        <taxon>Bacteria</taxon>
        <taxon>Pseudomonadati</taxon>
        <taxon>Pseudomonadota</taxon>
        <taxon>Betaproteobacteria</taxon>
        <taxon>Burkholderiales</taxon>
        <taxon>Oxalobacteraceae</taxon>
        <taxon>Collimonas</taxon>
    </lineage>
</organism>
<dbReference type="CDD" id="cd06124">
    <property type="entry name" value="cupin_NimR-like_N"/>
    <property type="match status" value="1"/>
</dbReference>
<dbReference type="PANTHER" id="PTHR11019:SF159">
    <property type="entry name" value="TRANSCRIPTIONAL REGULATOR-RELATED"/>
    <property type="match status" value="1"/>
</dbReference>
<keyword evidence="8" id="KW-1185">Reference proteome</keyword>
<name>A0A127PM10_9BURK</name>
<evidence type="ECO:0000256" key="4">
    <source>
        <dbReference type="ARBA" id="ARBA00023159"/>
    </source>
</evidence>
<evidence type="ECO:0000256" key="3">
    <source>
        <dbReference type="ARBA" id="ARBA00023125"/>
    </source>
</evidence>
<accession>A0A127PM10</accession>
<evidence type="ECO:0000256" key="1">
    <source>
        <dbReference type="ARBA" id="ARBA00022491"/>
    </source>
</evidence>
<evidence type="ECO:0000313" key="7">
    <source>
        <dbReference type="EMBL" id="AMP08540.1"/>
    </source>
</evidence>
<dbReference type="EMBL" id="CP013235">
    <property type="protein sequence ID" value="AMP08540.1"/>
    <property type="molecule type" value="Genomic_DNA"/>
</dbReference>
<dbReference type="InterPro" id="IPR011051">
    <property type="entry name" value="RmlC_Cupin_sf"/>
</dbReference>
<dbReference type="InterPro" id="IPR003313">
    <property type="entry name" value="AraC-bd"/>
</dbReference>
<evidence type="ECO:0000313" key="8">
    <source>
        <dbReference type="Proteomes" id="UP000071778"/>
    </source>
</evidence>
<dbReference type="PANTHER" id="PTHR11019">
    <property type="entry name" value="HTH-TYPE TRANSCRIPTIONAL REGULATOR NIMR"/>
    <property type="match status" value="1"/>
</dbReference>
<dbReference type="Gene3D" id="1.10.10.60">
    <property type="entry name" value="Homeodomain-like"/>
    <property type="match status" value="2"/>
</dbReference>
<evidence type="ECO:0000256" key="5">
    <source>
        <dbReference type="ARBA" id="ARBA00023163"/>
    </source>
</evidence>
<dbReference type="InterPro" id="IPR018060">
    <property type="entry name" value="HTH_AraC"/>
</dbReference>
<dbReference type="SUPFAM" id="SSF51182">
    <property type="entry name" value="RmlC-like cupins"/>
    <property type="match status" value="1"/>
</dbReference>
<dbReference type="PATRIC" id="fig|279058.17.peg.797"/>
<keyword evidence="4" id="KW-0010">Activator</keyword>